<comment type="caution">
    <text evidence="3">The sequence shown here is derived from an EMBL/GenBank/DDBJ whole genome shotgun (WGS) entry which is preliminary data.</text>
</comment>
<keyword evidence="1" id="KW-0812">Transmembrane</keyword>
<evidence type="ECO:0000256" key="2">
    <source>
        <dbReference type="SAM" id="SignalP"/>
    </source>
</evidence>
<dbReference type="SUPFAM" id="SSF110296">
    <property type="entry name" value="Oligoxyloglucan reducing end-specific cellobiohydrolase"/>
    <property type="match status" value="1"/>
</dbReference>
<dbReference type="EMBL" id="VLKI01000019">
    <property type="protein sequence ID" value="TWH80859.1"/>
    <property type="molecule type" value="Genomic_DNA"/>
</dbReference>
<protein>
    <recommendedName>
        <fullName evidence="5">Glycosyl hydrolase</fullName>
    </recommendedName>
</protein>
<organism evidence="3 4">
    <name type="scientific">Cytobacillus oceanisediminis</name>
    <dbReference type="NCBI Taxonomy" id="665099"/>
    <lineage>
        <taxon>Bacteria</taxon>
        <taxon>Bacillati</taxon>
        <taxon>Bacillota</taxon>
        <taxon>Bacilli</taxon>
        <taxon>Bacillales</taxon>
        <taxon>Bacillaceae</taxon>
        <taxon>Cytobacillus</taxon>
    </lineage>
</organism>
<feature type="transmembrane region" description="Helical" evidence="1">
    <location>
        <begin position="88"/>
        <end position="108"/>
    </location>
</feature>
<gene>
    <name evidence="3" type="ORF">IQ19_04604</name>
</gene>
<keyword evidence="2" id="KW-0732">Signal</keyword>
<dbReference type="RefSeq" id="WP_144545225.1">
    <property type="nucleotide sequence ID" value="NZ_CBCSDC010000021.1"/>
</dbReference>
<dbReference type="InterPro" id="IPR054817">
    <property type="entry name" value="Glycosyl_F510_1955-like"/>
</dbReference>
<reference evidence="3 4" key="1">
    <citation type="journal article" date="2015" name="Stand. Genomic Sci.">
        <title>Genomic Encyclopedia of Bacterial and Archaeal Type Strains, Phase III: the genomes of soil and plant-associated and newly described type strains.</title>
        <authorList>
            <person name="Whitman W.B."/>
            <person name="Woyke T."/>
            <person name="Klenk H.P."/>
            <person name="Zhou Y."/>
            <person name="Lilburn T.G."/>
            <person name="Beck B.J."/>
            <person name="De Vos P."/>
            <person name="Vandamme P."/>
            <person name="Eisen J.A."/>
            <person name="Garrity G."/>
            <person name="Hugenholtz P."/>
            <person name="Kyrpides N.C."/>
        </authorList>
    </citation>
    <scope>NUCLEOTIDE SEQUENCE [LARGE SCALE GENOMIC DNA]</scope>
    <source>
        <strain evidence="3 4">CGMCC 1.10115</strain>
    </source>
</reference>
<keyword evidence="1" id="KW-0472">Membrane</keyword>
<accession>A0A562JCF7</accession>
<evidence type="ECO:0000256" key="1">
    <source>
        <dbReference type="SAM" id="Phobius"/>
    </source>
</evidence>
<dbReference type="GeneID" id="65405693"/>
<dbReference type="Proteomes" id="UP000318667">
    <property type="component" value="Unassembled WGS sequence"/>
</dbReference>
<dbReference type="OrthoDB" id="9764804at2"/>
<evidence type="ECO:0008006" key="5">
    <source>
        <dbReference type="Google" id="ProtNLM"/>
    </source>
</evidence>
<evidence type="ECO:0000313" key="4">
    <source>
        <dbReference type="Proteomes" id="UP000318667"/>
    </source>
</evidence>
<dbReference type="InterPro" id="IPR015943">
    <property type="entry name" value="WD40/YVTN_repeat-like_dom_sf"/>
</dbReference>
<feature type="signal peptide" evidence="2">
    <location>
        <begin position="1"/>
        <end position="23"/>
    </location>
</feature>
<evidence type="ECO:0000313" key="3">
    <source>
        <dbReference type="EMBL" id="TWH80859.1"/>
    </source>
</evidence>
<keyword evidence="4" id="KW-1185">Reference proteome</keyword>
<feature type="transmembrane region" description="Helical" evidence="1">
    <location>
        <begin position="39"/>
        <end position="61"/>
    </location>
</feature>
<dbReference type="Gene3D" id="2.130.10.10">
    <property type="entry name" value="YVTN repeat-like/Quinoprotein amine dehydrogenase"/>
    <property type="match status" value="1"/>
</dbReference>
<keyword evidence="1" id="KW-1133">Transmembrane helix</keyword>
<dbReference type="NCBIfam" id="NF045728">
    <property type="entry name" value="glycosyl_F510_1955"/>
    <property type="match status" value="1"/>
</dbReference>
<sequence>MNLKALFTFLVLTLFTIPVSAFAHGSEEEHQQEIAANTFLNYGLVSSAILLVVGIILLFSIRNRLKAVNVKKQEGRIKRDKLQKWLKVSQWVSALALLALMVTGIFSLSSGDAAGEEKEENVEFMHIHGLGITSDGSEIYVPAHAGLKVFKKGKWGNAEGEKHDYMGFSMVNDGFYSSGHPGPGSSLKNPFGVVKSNDMGKNLEILDLYQEIDFHGMAVGYNSHAIYVFNPQANSRMDDTGLYYSIDDTKTWTKSEMKGIAGKLSSIAVHPNDEKIVALGTNEGIFVSTDYGQSFEEISDTPTTAVSFSDKGELFAGSVSNEITLSKFNFETKEQTAISIPSLSGENAVGYIVVNPANENQMVFTTFEKDIYISEDSGGNWSQLADKGKGINHKSNEH</sequence>
<feature type="chain" id="PRO_5022063035" description="Glycosyl hydrolase" evidence="2">
    <location>
        <begin position="24"/>
        <end position="398"/>
    </location>
</feature>
<proteinExistence type="predicted"/>
<dbReference type="AlphaFoldDB" id="A0A562JCF7"/>
<name>A0A562JCF7_9BACI</name>